<keyword evidence="3" id="KW-1185">Reference proteome</keyword>
<sequence>MYHFRKAGLALLTMLLLSAGSAFADSLTEQDVKNFISSLTELDSMEGELADLTDEMNNDYDSNNPSMPDLEHLFSDAVGRMEGHPQFERFEEVVEDNGFSSAADWGATGDRVFRAWMAIEMQGQSSASRQEMAKAMAEIDNNPNMSAEQKAQMRQMMQGAISMMEQVSQAPEADIRALRPHLDELRRVTND</sequence>
<gene>
    <name evidence="2" type="ORF">SAMN04487963_0817</name>
</gene>
<keyword evidence="1" id="KW-0732">Signal</keyword>
<dbReference type="RefSeq" id="WP_092020586.1">
    <property type="nucleotide sequence ID" value="NZ_FOUE01000001.1"/>
</dbReference>
<feature type="signal peptide" evidence="1">
    <location>
        <begin position="1"/>
        <end position="24"/>
    </location>
</feature>
<organism evidence="2 3">
    <name type="scientific">Marinobacter zhejiangensis</name>
    <dbReference type="NCBI Taxonomy" id="488535"/>
    <lineage>
        <taxon>Bacteria</taxon>
        <taxon>Pseudomonadati</taxon>
        <taxon>Pseudomonadota</taxon>
        <taxon>Gammaproteobacteria</taxon>
        <taxon>Pseudomonadales</taxon>
        <taxon>Marinobacteraceae</taxon>
        <taxon>Marinobacter</taxon>
    </lineage>
</organism>
<evidence type="ECO:0000256" key="1">
    <source>
        <dbReference type="SAM" id="SignalP"/>
    </source>
</evidence>
<dbReference type="EMBL" id="FOUE01000001">
    <property type="protein sequence ID" value="SFL97564.1"/>
    <property type="molecule type" value="Genomic_DNA"/>
</dbReference>
<evidence type="ECO:0000313" key="3">
    <source>
        <dbReference type="Proteomes" id="UP000198519"/>
    </source>
</evidence>
<feature type="chain" id="PRO_5011756584" description="DUF2059 domain-containing protein" evidence="1">
    <location>
        <begin position="25"/>
        <end position="191"/>
    </location>
</feature>
<reference evidence="3" key="1">
    <citation type="submission" date="2016-10" db="EMBL/GenBank/DDBJ databases">
        <authorList>
            <person name="Varghese N."/>
            <person name="Submissions S."/>
        </authorList>
    </citation>
    <scope>NUCLEOTIDE SEQUENCE [LARGE SCALE GENOMIC DNA]</scope>
    <source>
        <strain evidence="3">CGMCC 1.7061</strain>
    </source>
</reference>
<evidence type="ECO:0008006" key="4">
    <source>
        <dbReference type="Google" id="ProtNLM"/>
    </source>
</evidence>
<accession>A0A1I4M2Y1</accession>
<name>A0A1I4M2Y1_9GAMM</name>
<dbReference type="AlphaFoldDB" id="A0A1I4M2Y1"/>
<dbReference type="Proteomes" id="UP000198519">
    <property type="component" value="Unassembled WGS sequence"/>
</dbReference>
<proteinExistence type="predicted"/>
<protein>
    <recommendedName>
        <fullName evidence="4">DUF2059 domain-containing protein</fullName>
    </recommendedName>
</protein>
<evidence type="ECO:0000313" key="2">
    <source>
        <dbReference type="EMBL" id="SFL97564.1"/>
    </source>
</evidence>
<dbReference type="OrthoDB" id="6365487at2"/>